<evidence type="ECO:0000256" key="3">
    <source>
        <dbReference type="ARBA" id="ARBA00018111"/>
    </source>
</evidence>
<organism evidence="9 10">
    <name type="scientific">Eiseniibacteriota bacterium</name>
    <dbReference type="NCBI Taxonomy" id="2212470"/>
    <lineage>
        <taxon>Bacteria</taxon>
        <taxon>Candidatus Eiseniibacteriota</taxon>
    </lineage>
</organism>
<evidence type="ECO:0000313" key="9">
    <source>
        <dbReference type="EMBL" id="MCA9757772.1"/>
    </source>
</evidence>
<dbReference type="InterPro" id="IPR003783">
    <property type="entry name" value="Regulatory_RecX"/>
</dbReference>
<evidence type="ECO:0000256" key="2">
    <source>
        <dbReference type="ARBA" id="ARBA00009695"/>
    </source>
</evidence>
<dbReference type="InterPro" id="IPR053924">
    <property type="entry name" value="RecX_HTH_2nd"/>
</dbReference>
<evidence type="ECO:0000259" key="8">
    <source>
        <dbReference type="Pfam" id="PF21982"/>
    </source>
</evidence>
<evidence type="ECO:0000256" key="6">
    <source>
        <dbReference type="SAM" id="MobiDB-lite"/>
    </source>
</evidence>
<dbReference type="InterPro" id="IPR053926">
    <property type="entry name" value="RecX_HTH_1st"/>
</dbReference>
<dbReference type="InterPro" id="IPR036388">
    <property type="entry name" value="WH-like_DNA-bd_sf"/>
</dbReference>
<sequence>MRRGRRFPGSSATGESGAWDPGSSVEDASEADAETEFGVESDGSGRGARAADPSSAYKSALRSLAAREMSGFEVARTLRRKGHPASVASEVVERLREEGWVDDVRFARAFLRHRARSKPAAVHYLRAELQKRGCDGATVSAAMDEVAEELELNDFALAVAAAESRRGAESRDFDRMLRFLARRGFSLDVARRAATEVGTPTASVDDPS</sequence>
<dbReference type="GO" id="GO:0005737">
    <property type="term" value="C:cytoplasm"/>
    <property type="evidence" value="ECO:0007669"/>
    <property type="project" value="UniProtKB-SubCell"/>
</dbReference>
<dbReference type="PANTHER" id="PTHR33602">
    <property type="entry name" value="REGULATORY PROTEIN RECX FAMILY PROTEIN"/>
    <property type="match status" value="1"/>
</dbReference>
<dbReference type="Proteomes" id="UP000739538">
    <property type="component" value="Unassembled WGS sequence"/>
</dbReference>
<dbReference type="AlphaFoldDB" id="A0A956NEA2"/>
<name>A0A956NEA2_UNCEI</name>
<feature type="compositionally biased region" description="Acidic residues" evidence="6">
    <location>
        <begin position="27"/>
        <end position="39"/>
    </location>
</feature>
<keyword evidence="4 5" id="KW-0963">Cytoplasm</keyword>
<evidence type="ECO:0000259" key="7">
    <source>
        <dbReference type="Pfam" id="PF02631"/>
    </source>
</evidence>
<evidence type="ECO:0000256" key="1">
    <source>
        <dbReference type="ARBA" id="ARBA00004496"/>
    </source>
</evidence>
<proteinExistence type="inferred from homology"/>
<gene>
    <name evidence="5" type="primary">recX</name>
    <name evidence="9" type="ORF">KDA27_18370</name>
</gene>
<evidence type="ECO:0000313" key="10">
    <source>
        <dbReference type="Proteomes" id="UP000739538"/>
    </source>
</evidence>
<dbReference type="GO" id="GO:0006282">
    <property type="term" value="P:regulation of DNA repair"/>
    <property type="evidence" value="ECO:0007669"/>
    <property type="project" value="UniProtKB-UniRule"/>
</dbReference>
<protein>
    <recommendedName>
        <fullName evidence="3 5">Regulatory protein RecX</fullName>
    </recommendedName>
</protein>
<dbReference type="Pfam" id="PF02631">
    <property type="entry name" value="RecX_HTH2"/>
    <property type="match status" value="1"/>
</dbReference>
<dbReference type="Pfam" id="PF21982">
    <property type="entry name" value="RecX_HTH1"/>
    <property type="match status" value="1"/>
</dbReference>
<dbReference type="HAMAP" id="MF_01114">
    <property type="entry name" value="RecX"/>
    <property type="match status" value="1"/>
</dbReference>
<reference evidence="9" key="1">
    <citation type="submission" date="2020-04" db="EMBL/GenBank/DDBJ databases">
        <authorList>
            <person name="Zhang T."/>
        </authorList>
    </citation>
    <scope>NUCLEOTIDE SEQUENCE</scope>
    <source>
        <strain evidence="9">HKST-UBA02</strain>
    </source>
</reference>
<comment type="similarity">
    <text evidence="2 5">Belongs to the RecX family.</text>
</comment>
<comment type="subcellular location">
    <subcellularLocation>
        <location evidence="1 5">Cytoplasm</location>
    </subcellularLocation>
</comment>
<dbReference type="EMBL" id="JAGQHS010000119">
    <property type="protein sequence ID" value="MCA9757772.1"/>
    <property type="molecule type" value="Genomic_DNA"/>
</dbReference>
<feature type="domain" description="RecX second three-helical" evidence="7">
    <location>
        <begin position="102"/>
        <end position="143"/>
    </location>
</feature>
<evidence type="ECO:0000256" key="4">
    <source>
        <dbReference type="ARBA" id="ARBA00022490"/>
    </source>
</evidence>
<dbReference type="Gene3D" id="1.10.10.10">
    <property type="entry name" value="Winged helix-like DNA-binding domain superfamily/Winged helix DNA-binding domain"/>
    <property type="match status" value="2"/>
</dbReference>
<dbReference type="PANTHER" id="PTHR33602:SF1">
    <property type="entry name" value="REGULATORY PROTEIN RECX FAMILY PROTEIN"/>
    <property type="match status" value="1"/>
</dbReference>
<comment type="function">
    <text evidence="5">Modulates RecA activity.</text>
</comment>
<reference evidence="9" key="2">
    <citation type="journal article" date="2021" name="Microbiome">
        <title>Successional dynamics and alternative stable states in a saline activated sludge microbial community over 9 years.</title>
        <authorList>
            <person name="Wang Y."/>
            <person name="Ye J."/>
            <person name="Ju F."/>
            <person name="Liu L."/>
            <person name="Boyd J.A."/>
            <person name="Deng Y."/>
            <person name="Parks D.H."/>
            <person name="Jiang X."/>
            <person name="Yin X."/>
            <person name="Woodcroft B.J."/>
            <person name="Tyson G.W."/>
            <person name="Hugenholtz P."/>
            <person name="Polz M.F."/>
            <person name="Zhang T."/>
        </authorList>
    </citation>
    <scope>NUCLEOTIDE SEQUENCE</scope>
    <source>
        <strain evidence="9">HKST-UBA02</strain>
    </source>
</reference>
<evidence type="ECO:0000256" key="5">
    <source>
        <dbReference type="HAMAP-Rule" id="MF_01114"/>
    </source>
</evidence>
<feature type="domain" description="RecX first three-helical" evidence="8">
    <location>
        <begin position="56"/>
        <end position="95"/>
    </location>
</feature>
<comment type="caution">
    <text evidence="9">The sequence shown here is derived from an EMBL/GenBank/DDBJ whole genome shotgun (WGS) entry which is preliminary data.</text>
</comment>
<feature type="region of interest" description="Disordered" evidence="6">
    <location>
        <begin position="1"/>
        <end position="54"/>
    </location>
</feature>
<accession>A0A956NEA2</accession>